<dbReference type="Pfam" id="PF25273">
    <property type="entry name" value="DUF7869"/>
    <property type="match status" value="1"/>
</dbReference>
<accession>A0A8S1B853</accession>
<dbReference type="AlphaFoldDB" id="A0A8S1B853"/>
<evidence type="ECO:0000313" key="4">
    <source>
        <dbReference type="Proteomes" id="UP000494106"/>
    </source>
</evidence>
<name>A0A8S1B853_ARCPL</name>
<dbReference type="Proteomes" id="UP000494106">
    <property type="component" value="Unassembled WGS sequence"/>
</dbReference>
<organism evidence="3 4">
    <name type="scientific">Arctia plantaginis</name>
    <name type="common">Wood tiger moth</name>
    <name type="synonym">Phalaena plantaginis</name>
    <dbReference type="NCBI Taxonomy" id="874455"/>
    <lineage>
        <taxon>Eukaryota</taxon>
        <taxon>Metazoa</taxon>
        <taxon>Ecdysozoa</taxon>
        <taxon>Arthropoda</taxon>
        <taxon>Hexapoda</taxon>
        <taxon>Insecta</taxon>
        <taxon>Pterygota</taxon>
        <taxon>Neoptera</taxon>
        <taxon>Endopterygota</taxon>
        <taxon>Lepidoptera</taxon>
        <taxon>Glossata</taxon>
        <taxon>Ditrysia</taxon>
        <taxon>Noctuoidea</taxon>
        <taxon>Erebidae</taxon>
        <taxon>Arctiinae</taxon>
        <taxon>Arctia</taxon>
    </lineage>
</organism>
<comment type="caution">
    <text evidence="3">The sequence shown here is derived from an EMBL/GenBank/DDBJ whole genome shotgun (WGS) entry which is preliminary data.</text>
</comment>
<feature type="compositionally biased region" description="Basic residues" evidence="1">
    <location>
        <begin position="9"/>
        <end position="21"/>
    </location>
</feature>
<gene>
    <name evidence="3" type="ORF">APLA_LOCUS14669</name>
</gene>
<evidence type="ECO:0000256" key="1">
    <source>
        <dbReference type="SAM" id="MobiDB-lite"/>
    </source>
</evidence>
<dbReference type="EMBL" id="CADEBC010000570">
    <property type="protein sequence ID" value="CAB3255049.1"/>
    <property type="molecule type" value="Genomic_DNA"/>
</dbReference>
<dbReference type="OrthoDB" id="6776127at2759"/>
<feature type="compositionally biased region" description="Basic and acidic residues" evidence="1">
    <location>
        <begin position="22"/>
        <end position="37"/>
    </location>
</feature>
<sequence>MKCYQRINERKRKKSTGHVKRKQEANAEKAEDKKKAEQDHSYMSVNFDMEAVLYSPLLLGKPVFYKRKIACFNFTVFDTATKQGYCYKWPEYEGNRGANEVSTCLNLFLKQVPTHVSHVVLHSDCCPGQNRNSILLYMLMTLQSSNDCTIDVIDLKFLEPGHTHMECDNMHAAIERASESARIFIPDDWNNVIILAVKTKPYKLHLLTHENFIDFKSMKESAWPASIKATDGTGLTWKRVKWLRFRKDCPGRFYFKLEYSDDFKEVIKPRTRLSRQESTSLVKAYNSQIPLTGAKIKDLLEMCRSGLIPTTYHSFYNSLPRKPLTRVVPQSDDEDEDANLMASRSAYRRRNRRN</sequence>
<evidence type="ECO:0000259" key="2">
    <source>
        <dbReference type="Pfam" id="PF25273"/>
    </source>
</evidence>
<dbReference type="PANTHER" id="PTHR10773:SF19">
    <property type="match status" value="1"/>
</dbReference>
<feature type="region of interest" description="Disordered" evidence="1">
    <location>
        <begin position="327"/>
        <end position="354"/>
    </location>
</feature>
<feature type="region of interest" description="Disordered" evidence="1">
    <location>
        <begin position="1"/>
        <end position="37"/>
    </location>
</feature>
<feature type="domain" description="DUF7869" evidence="2">
    <location>
        <begin position="95"/>
        <end position="216"/>
    </location>
</feature>
<reference evidence="3 4" key="1">
    <citation type="submission" date="2020-04" db="EMBL/GenBank/DDBJ databases">
        <authorList>
            <person name="Wallbank WR R."/>
            <person name="Pardo Diaz C."/>
            <person name="Kozak K."/>
            <person name="Martin S."/>
            <person name="Jiggins C."/>
            <person name="Moest M."/>
            <person name="Warren A I."/>
            <person name="Byers J.R.P. K."/>
            <person name="Montejo-Kovacevich G."/>
            <person name="Yen C E."/>
        </authorList>
    </citation>
    <scope>NUCLEOTIDE SEQUENCE [LARGE SCALE GENOMIC DNA]</scope>
</reference>
<proteinExistence type="predicted"/>
<protein>
    <recommendedName>
        <fullName evidence="2">DUF7869 domain-containing protein</fullName>
    </recommendedName>
</protein>
<keyword evidence="4" id="KW-1185">Reference proteome</keyword>
<dbReference type="InterPro" id="IPR057191">
    <property type="entry name" value="DUF7869"/>
</dbReference>
<evidence type="ECO:0000313" key="3">
    <source>
        <dbReference type="EMBL" id="CAB3255049.1"/>
    </source>
</evidence>
<dbReference type="PANTHER" id="PTHR10773">
    <property type="entry name" value="DNA-DIRECTED RNA POLYMERASES I, II, AND III SUBUNIT RPABC2"/>
    <property type="match status" value="1"/>
</dbReference>